<dbReference type="Proteomes" id="UP000093807">
    <property type="component" value="Unassembled WGS sequence"/>
</dbReference>
<keyword evidence="1" id="KW-1133">Transmembrane helix</keyword>
<protein>
    <recommendedName>
        <fullName evidence="4">DUF983 domain-containing protein</fullName>
    </recommendedName>
</protein>
<dbReference type="OrthoDB" id="9790326at2"/>
<feature type="transmembrane region" description="Helical" evidence="1">
    <location>
        <begin position="59"/>
        <end position="80"/>
    </location>
</feature>
<name>A0A199XMV6_9FLAO</name>
<evidence type="ECO:0008006" key="4">
    <source>
        <dbReference type="Google" id="ProtNLM"/>
    </source>
</evidence>
<keyword evidence="3" id="KW-1185">Reference proteome</keyword>
<dbReference type="EMBL" id="JMTM01000070">
    <property type="protein sequence ID" value="OAZ02985.1"/>
    <property type="molecule type" value="Genomic_DNA"/>
</dbReference>
<accession>A0A199XMV6</accession>
<keyword evidence="1" id="KW-0472">Membrane</keyword>
<evidence type="ECO:0000313" key="3">
    <source>
        <dbReference type="Proteomes" id="UP000093807"/>
    </source>
</evidence>
<organism evidence="2 3">
    <name type="scientific">Flavobacterium succinicans</name>
    <dbReference type="NCBI Taxonomy" id="29536"/>
    <lineage>
        <taxon>Bacteria</taxon>
        <taxon>Pseudomonadati</taxon>
        <taxon>Bacteroidota</taxon>
        <taxon>Flavobacteriia</taxon>
        <taxon>Flavobacteriales</taxon>
        <taxon>Flavobacteriaceae</taxon>
        <taxon>Flavobacterium</taxon>
    </lineage>
</organism>
<evidence type="ECO:0000313" key="2">
    <source>
        <dbReference type="EMBL" id="OAZ02985.1"/>
    </source>
</evidence>
<proteinExistence type="predicted"/>
<dbReference type="PATRIC" id="fig|29536.5.peg.2755"/>
<feature type="transmembrane region" description="Helical" evidence="1">
    <location>
        <begin position="92"/>
        <end position="114"/>
    </location>
</feature>
<evidence type="ECO:0000256" key="1">
    <source>
        <dbReference type="SAM" id="Phobius"/>
    </source>
</evidence>
<comment type="caution">
    <text evidence="2">The sequence shown here is derived from an EMBL/GenBank/DDBJ whole genome shotgun (WGS) entry which is preliminary data.</text>
</comment>
<reference evidence="2 3" key="1">
    <citation type="submission" date="2016-06" db="EMBL/GenBank/DDBJ databases">
        <title>Draft genome sequence of Flavobacterium succinicans strain DD5b.</title>
        <authorList>
            <person name="Poehlein A."/>
            <person name="Daniel R."/>
            <person name="Simeonova D.D."/>
        </authorList>
    </citation>
    <scope>NUCLEOTIDE SEQUENCE [LARGE SCALE GENOMIC DNA]</scope>
    <source>
        <strain evidence="2 3">DD5b</strain>
    </source>
</reference>
<keyword evidence="1" id="KW-0812">Transmembrane</keyword>
<dbReference type="AlphaFoldDB" id="A0A199XMV6"/>
<gene>
    <name evidence="2" type="ORF">FLB_26590</name>
</gene>
<sequence length="120" mass="14240">MPHSIYHILNNDCPQCRKGKIFDERNIFFNLHFPKMNTHCSNCNYKFEKEPGYFFGAMYVNYGISVAQGILTYLIAHLFFTERFDLRMIPIIAVVLISLSPFNIRLSRILWIYLFKNYAT</sequence>